<dbReference type="Gene3D" id="2.60.40.10">
    <property type="entry name" value="Immunoglobulins"/>
    <property type="match status" value="1"/>
</dbReference>
<dbReference type="Gene3D" id="2.60.40.650">
    <property type="match status" value="1"/>
</dbReference>
<organism evidence="3 4">
    <name type="scientific">Eiseniibacteriota bacterium</name>
    <dbReference type="NCBI Taxonomy" id="2212470"/>
    <lineage>
        <taxon>Bacteria</taxon>
        <taxon>Candidatus Eiseniibacteriota</taxon>
    </lineage>
</organism>
<dbReference type="Proteomes" id="UP000580839">
    <property type="component" value="Unassembled WGS sequence"/>
</dbReference>
<feature type="chain" id="PRO_5032762030" evidence="1">
    <location>
        <begin position="21"/>
        <end position="708"/>
    </location>
</feature>
<comment type="caution">
    <text evidence="3">The sequence shown here is derived from an EMBL/GenBank/DDBJ whole genome shotgun (WGS) entry which is preliminary data.</text>
</comment>
<dbReference type="EMBL" id="JABFRW010000094">
    <property type="protein sequence ID" value="NOT34103.1"/>
    <property type="molecule type" value="Genomic_DNA"/>
</dbReference>
<evidence type="ECO:0000313" key="4">
    <source>
        <dbReference type="Proteomes" id="UP000580839"/>
    </source>
</evidence>
<dbReference type="PROSITE" id="PS50853">
    <property type="entry name" value="FN3"/>
    <property type="match status" value="1"/>
</dbReference>
<keyword evidence="1" id="KW-0732">Signal</keyword>
<dbReference type="InterPro" id="IPR015943">
    <property type="entry name" value="WD40/YVTN_repeat-like_dom_sf"/>
</dbReference>
<protein>
    <submittedName>
        <fullName evidence="3">Fibronectin type III domain-containing protein</fullName>
    </submittedName>
</protein>
<dbReference type="Gene3D" id="2.130.10.10">
    <property type="entry name" value="YVTN repeat-like/Quinoprotein amine dehydrogenase"/>
    <property type="match status" value="1"/>
</dbReference>
<gene>
    <name evidence="3" type="ORF">HOP12_08030</name>
</gene>
<evidence type="ECO:0000256" key="1">
    <source>
        <dbReference type="SAM" id="SignalP"/>
    </source>
</evidence>
<accession>A0A849SK90</accession>
<feature type="signal peptide" evidence="1">
    <location>
        <begin position="1"/>
        <end position="20"/>
    </location>
</feature>
<feature type="domain" description="Fibronectin type-III" evidence="2">
    <location>
        <begin position="513"/>
        <end position="615"/>
    </location>
</feature>
<dbReference type="InterPro" id="IPR036116">
    <property type="entry name" value="FN3_sf"/>
</dbReference>
<dbReference type="SUPFAM" id="SSF50952">
    <property type="entry name" value="Soluble quinoprotein glucose dehydrogenase"/>
    <property type="match status" value="1"/>
</dbReference>
<evidence type="ECO:0000259" key="2">
    <source>
        <dbReference type="PROSITE" id="PS50853"/>
    </source>
</evidence>
<name>A0A849SK90_UNCEI</name>
<proteinExistence type="predicted"/>
<dbReference type="AlphaFoldDB" id="A0A849SK90"/>
<dbReference type="InterPro" id="IPR011041">
    <property type="entry name" value="Quinoprot_gluc/sorb_DH_b-prop"/>
</dbReference>
<dbReference type="InterPro" id="IPR003961">
    <property type="entry name" value="FN3_dom"/>
</dbReference>
<sequence length="708" mass="74259">MKHWCSAIAIMLVTCSVAGAAETQLWIHDGPADHAAAETRGVVVRPDGVIALGPAARSHAADSTTVIWALLPLPDGSVAIAGDRGRIDRWTSAGGVRPWVRLAAGQVLSLATDGDGLIAGTGPDGRIYRVSAGGDTSLLVKTGERYVWALASAGKGAWYAATGSRGRLLKVQQGASRVMLDSEESHLISCISDGRGGAYAGGDSRGGLVHVSAGGEARTLFDASEEEIRALALGADGSVYAAALSASAVALTGAAVDDDESDGPAGSAAPVRAAVSGGRATVYRIIPDSVVTTLWTSPQPLLYALASYRGALAPEGGVLAASGNRAGVWLVNPNGGASQWMAMPQGQVTALAVTPRGEIFAATSNPGALWQLGPERAARGELISAPLDARRIAAFGRVAWQGRGRGAKLDTRSGNTDKPDTTWSAWKSVGADDRSASAPARYLQYRLELSGDAEVSAIEAFYRERNLAPRVDELAVAPQGLGFREGELQPRSEPVTQSLPGGQRVEYSISNQPTRPLRGLPAFARGLRTLQWRGNDPNGDALRYSVELRREGEDGWIKLGEDYEATSFTWDTQSIPDGRYRVRVTATDRAGNAVGEERSGSATSEPFTVDNTAPRLTAFEAGADGSGITISGAGEDGESVLWRVEVSLDDADWRPVTPESGLADSRQVRFRARLSDVERGLHSVAVRVVDLAGNTASRSLPVTVAVRR</sequence>
<dbReference type="InterPro" id="IPR013783">
    <property type="entry name" value="Ig-like_fold"/>
</dbReference>
<dbReference type="SUPFAM" id="SSF49265">
    <property type="entry name" value="Fibronectin type III"/>
    <property type="match status" value="1"/>
</dbReference>
<evidence type="ECO:0000313" key="3">
    <source>
        <dbReference type="EMBL" id="NOT34103.1"/>
    </source>
</evidence>
<reference evidence="3 4" key="1">
    <citation type="submission" date="2020-04" db="EMBL/GenBank/DDBJ databases">
        <title>Metagenomic profiling of ammonia- and methane-oxidizing microorganisms in a Dutch drinking water treatment plant.</title>
        <authorList>
            <person name="Poghosyan L."/>
            <person name="Leucker S."/>
        </authorList>
    </citation>
    <scope>NUCLEOTIDE SEQUENCE [LARGE SCALE GENOMIC DNA]</scope>
    <source>
        <strain evidence="3">S-RSF-IL-03</strain>
    </source>
</reference>
<dbReference type="CDD" id="cd00063">
    <property type="entry name" value="FN3"/>
    <property type="match status" value="1"/>
</dbReference>